<evidence type="ECO:0000256" key="1">
    <source>
        <dbReference type="SAM" id="MobiDB-lite"/>
    </source>
</evidence>
<reference evidence="3 4" key="1">
    <citation type="submission" date="2023-07" db="EMBL/GenBank/DDBJ databases">
        <title>Sorghum-associated microbial communities from plants grown in Nebraska, USA.</title>
        <authorList>
            <person name="Schachtman D."/>
        </authorList>
    </citation>
    <scope>NUCLEOTIDE SEQUENCE [LARGE SCALE GENOMIC DNA]</scope>
    <source>
        <strain evidence="3 4">CC258</strain>
    </source>
</reference>
<evidence type="ECO:0000313" key="4">
    <source>
        <dbReference type="Proteomes" id="UP001267290"/>
    </source>
</evidence>
<sequence length="470" mass="52234">MNKKIDKEWYRKMDQLNDHQSNFVMSQLDIHENEPIAAETLARIKAQTYSKLGLSQSPPVTTVESTPTSSDGEKQKLASHVKMRNRMIAVGAASVIFIAIFAMSSPVVRAQIHKVFQFLPGFATVQDSEKQLVHYVLQSPIEAPTLVGNIQIRGISIGDQYTNVTLVSAGTPSMRSFTLSNGEGTSYLIKYGSISSAGNEWIGSYYYEGSIKVTDNMRLTLDSQLPSIPIHLAKVEEADHINDLGVTDTHHEVSITALLRSTDQNTTKVTLLPQAPAGMQIKAYGLSPYDYVDKPELTTNKEEAVTYYRDPNFPNPNEFSFKRDGASSTSYHLKIPAVLATLQSPKSESFTVPIPAQGIIDVNKSIMISGYPVDITKVERVPSNASASEFGGLKIYLDMKYNAQAASSLLSFTLDYMKLKNTSGSNWRVNDQTRAMEYVVVDFPVKDTTFTFYIKEAHIIIRGPWEFQLQ</sequence>
<evidence type="ECO:0000313" key="3">
    <source>
        <dbReference type="EMBL" id="MDR6549936.1"/>
    </source>
</evidence>
<keyword evidence="2" id="KW-1133">Transmembrane helix</keyword>
<keyword evidence="2" id="KW-0812">Transmembrane</keyword>
<dbReference type="Proteomes" id="UP001267290">
    <property type="component" value="Unassembled WGS sequence"/>
</dbReference>
<evidence type="ECO:0000256" key="2">
    <source>
        <dbReference type="SAM" id="Phobius"/>
    </source>
</evidence>
<dbReference type="EMBL" id="JAVDSB010000001">
    <property type="protein sequence ID" value="MDR6549936.1"/>
    <property type="molecule type" value="Genomic_DNA"/>
</dbReference>
<comment type="caution">
    <text evidence="3">The sequence shown here is derived from an EMBL/GenBank/DDBJ whole genome shotgun (WGS) entry which is preliminary data.</text>
</comment>
<proteinExistence type="predicted"/>
<feature type="region of interest" description="Disordered" evidence="1">
    <location>
        <begin position="54"/>
        <end position="74"/>
    </location>
</feature>
<accession>A0ABU1NS95</accession>
<feature type="transmembrane region" description="Helical" evidence="2">
    <location>
        <begin position="87"/>
        <end position="108"/>
    </location>
</feature>
<keyword evidence="2" id="KW-0472">Membrane</keyword>
<organism evidence="3 4">
    <name type="scientific">Paenibacillus qinlingensis</name>
    <dbReference type="NCBI Taxonomy" id="1837343"/>
    <lineage>
        <taxon>Bacteria</taxon>
        <taxon>Bacillati</taxon>
        <taxon>Bacillota</taxon>
        <taxon>Bacilli</taxon>
        <taxon>Bacillales</taxon>
        <taxon>Paenibacillaceae</taxon>
        <taxon>Paenibacillus</taxon>
    </lineage>
</organism>
<keyword evidence="4" id="KW-1185">Reference proteome</keyword>
<protein>
    <recommendedName>
        <fullName evidence="5">DUF4179 domain-containing protein</fullName>
    </recommendedName>
</protein>
<evidence type="ECO:0008006" key="5">
    <source>
        <dbReference type="Google" id="ProtNLM"/>
    </source>
</evidence>
<feature type="compositionally biased region" description="Low complexity" evidence="1">
    <location>
        <begin position="57"/>
        <end position="70"/>
    </location>
</feature>
<gene>
    <name evidence="3" type="ORF">J2736_001119</name>
</gene>
<dbReference type="RefSeq" id="WP_310224240.1">
    <property type="nucleotide sequence ID" value="NZ_JAVDSB010000001.1"/>
</dbReference>
<name>A0ABU1NS95_9BACL</name>